<dbReference type="GO" id="GO:0008270">
    <property type="term" value="F:zinc ion binding"/>
    <property type="evidence" value="ECO:0007669"/>
    <property type="project" value="InterPro"/>
</dbReference>
<dbReference type="GO" id="GO:0003677">
    <property type="term" value="F:DNA binding"/>
    <property type="evidence" value="ECO:0007669"/>
    <property type="project" value="InterPro"/>
</dbReference>
<dbReference type="Pfam" id="PF00172">
    <property type="entry name" value="Zn_clus"/>
    <property type="match status" value="1"/>
</dbReference>
<keyword evidence="1" id="KW-0479">Metal-binding</keyword>
<dbReference type="SMART" id="SM00906">
    <property type="entry name" value="Fungal_trans"/>
    <property type="match status" value="1"/>
</dbReference>
<protein>
    <submittedName>
        <fullName evidence="7">Fungal-specific transcription factor domain-containing protein</fullName>
    </submittedName>
</protein>
<feature type="compositionally biased region" description="Acidic residues" evidence="5">
    <location>
        <begin position="102"/>
        <end position="111"/>
    </location>
</feature>
<dbReference type="InterPro" id="IPR051127">
    <property type="entry name" value="Fungal_SecMet_Regulators"/>
</dbReference>
<dbReference type="CDD" id="cd12148">
    <property type="entry name" value="fungal_TF_MHR"/>
    <property type="match status" value="1"/>
</dbReference>
<dbReference type="EMBL" id="JAGPXD010000003">
    <property type="protein sequence ID" value="KAH7361598.1"/>
    <property type="molecule type" value="Genomic_DNA"/>
</dbReference>
<evidence type="ECO:0000256" key="5">
    <source>
        <dbReference type="SAM" id="MobiDB-lite"/>
    </source>
</evidence>
<dbReference type="InterPro" id="IPR007219">
    <property type="entry name" value="XnlR_reg_dom"/>
</dbReference>
<keyword evidence="4" id="KW-0539">Nucleus</keyword>
<comment type="caution">
    <text evidence="7">The sequence shown here is derived from an EMBL/GenBank/DDBJ whole genome shotgun (WGS) entry which is preliminary data.</text>
</comment>
<sequence length="454" mass="49616">MSNPPPASANPPGSFAAAPEGARSLTACQACRNRKVKCSGTQPCRYCIKRRQQCVFPDSVRKKRYAVDYVEGLEALARRSSGTSRSTEMPLAEEVQLPGAETDSEGEGAESLDDTAVVPETVNSSSVHFSNQIESLQRPLTASTAVDETLYSDDVYRVHQPPLASAPSEPEWPSASRANQLLDTVLTSLGELQHLFDPRAISDRLSMTLESRGSHNEDSIRKLQLLMVFALGQLLNGELQAGETLPGVGFFHQVETQLPRLPVLRGLGLIAIETLGLMAFYLQCADRRDDAYVYAGFALRLAISHGLARTTDSAMSRSEAAHRNRLWWTIYMQERRLASATGNPVSIQDDAIATPLPAETPGFTSPTALNVNIKLARLTGQTMETIYSHKSRSVGWYIRSVKVILGRLSRVATSIPSKYSVDFAKPIVPSRTSATLHLMLYQVSPPQHAPSARP</sequence>
<evidence type="ECO:0000313" key="7">
    <source>
        <dbReference type="EMBL" id="KAH7361598.1"/>
    </source>
</evidence>
<dbReference type="InterPro" id="IPR001138">
    <property type="entry name" value="Zn2Cys6_DnaBD"/>
</dbReference>
<accession>A0A8K0TJL1</accession>
<dbReference type="PROSITE" id="PS00463">
    <property type="entry name" value="ZN2_CY6_FUNGAL_1"/>
    <property type="match status" value="1"/>
</dbReference>
<evidence type="ECO:0000256" key="3">
    <source>
        <dbReference type="ARBA" id="ARBA00023163"/>
    </source>
</evidence>
<evidence type="ECO:0000259" key="6">
    <source>
        <dbReference type="PROSITE" id="PS50048"/>
    </source>
</evidence>
<keyword evidence="8" id="KW-1185">Reference proteome</keyword>
<feature type="domain" description="Zn(2)-C6 fungal-type" evidence="6">
    <location>
        <begin position="27"/>
        <end position="56"/>
    </location>
</feature>
<evidence type="ECO:0000313" key="8">
    <source>
        <dbReference type="Proteomes" id="UP000813385"/>
    </source>
</evidence>
<keyword evidence="3" id="KW-0804">Transcription</keyword>
<dbReference type="OrthoDB" id="3266505at2759"/>
<gene>
    <name evidence="7" type="ORF">B0T11DRAFT_76188</name>
</gene>
<feature type="region of interest" description="Disordered" evidence="5">
    <location>
        <begin position="78"/>
        <end position="111"/>
    </location>
</feature>
<dbReference type="SMART" id="SM00066">
    <property type="entry name" value="GAL4"/>
    <property type="match status" value="1"/>
</dbReference>
<dbReference type="InterPro" id="IPR036864">
    <property type="entry name" value="Zn2-C6_fun-type_DNA-bd_sf"/>
</dbReference>
<reference evidence="7" key="1">
    <citation type="journal article" date="2021" name="Nat. Commun.">
        <title>Genetic determinants of endophytism in the Arabidopsis root mycobiome.</title>
        <authorList>
            <person name="Mesny F."/>
            <person name="Miyauchi S."/>
            <person name="Thiergart T."/>
            <person name="Pickel B."/>
            <person name="Atanasova L."/>
            <person name="Karlsson M."/>
            <person name="Huettel B."/>
            <person name="Barry K.W."/>
            <person name="Haridas S."/>
            <person name="Chen C."/>
            <person name="Bauer D."/>
            <person name="Andreopoulos W."/>
            <person name="Pangilinan J."/>
            <person name="LaButti K."/>
            <person name="Riley R."/>
            <person name="Lipzen A."/>
            <person name="Clum A."/>
            <person name="Drula E."/>
            <person name="Henrissat B."/>
            <person name="Kohler A."/>
            <person name="Grigoriev I.V."/>
            <person name="Martin F.M."/>
            <person name="Hacquard S."/>
        </authorList>
    </citation>
    <scope>NUCLEOTIDE SEQUENCE</scope>
    <source>
        <strain evidence="7">MPI-CAGE-AT-0016</strain>
    </source>
</reference>
<name>A0A8K0TJL1_9PEZI</name>
<dbReference type="Pfam" id="PF04082">
    <property type="entry name" value="Fungal_trans"/>
    <property type="match status" value="1"/>
</dbReference>
<dbReference type="PROSITE" id="PS50048">
    <property type="entry name" value="ZN2_CY6_FUNGAL_2"/>
    <property type="match status" value="1"/>
</dbReference>
<keyword evidence="2" id="KW-0805">Transcription regulation</keyword>
<dbReference type="AlphaFoldDB" id="A0A8K0TJL1"/>
<dbReference type="GO" id="GO:0000981">
    <property type="term" value="F:DNA-binding transcription factor activity, RNA polymerase II-specific"/>
    <property type="evidence" value="ECO:0007669"/>
    <property type="project" value="InterPro"/>
</dbReference>
<evidence type="ECO:0000256" key="2">
    <source>
        <dbReference type="ARBA" id="ARBA00023015"/>
    </source>
</evidence>
<dbReference type="PANTHER" id="PTHR47424">
    <property type="entry name" value="REGULATORY PROTEIN GAL4"/>
    <property type="match status" value="1"/>
</dbReference>
<evidence type="ECO:0000256" key="4">
    <source>
        <dbReference type="ARBA" id="ARBA00023242"/>
    </source>
</evidence>
<dbReference type="Proteomes" id="UP000813385">
    <property type="component" value="Unassembled WGS sequence"/>
</dbReference>
<dbReference type="CDD" id="cd00067">
    <property type="entry name" value="GAL4"/>
    <property type="match status" value="1"/>
</dbReference>
<dbReference type="SUPFAM" id="SSF57701">
    <property type="entry name" value="Zn2/Cys6 DNA-binding domain"/>
    <property type="match status" value="1"/>
</dbReference>
<dbReference type="Gene3D" id="4.10.240.10">
    <property type="entry name" value="Zn(2)-C6 fungal-type DNA-binding domain"/>
    <property type="match status" value="1"/>
</dbReference>
<dbReference type="GO" id="GO:0006351">
    <property type="term" value="P:DNA-templated transcription"/>
    <property type="evidence" value="ECO:0007669"/>
    <property type="project" value="InterPro"/>
</dbReference>
<evidence type="ECO:0000256" key="1">
    <source>
        <dbReference type="ARBA" id="ARBA00022723"/>
    </source>
</evidence>
<organism evidence="7 8">
    <name type="scientific">Plectosphaerella cucumerina</name>
    <dbReference type="NCBI Taxonomy" id="40658"/>
    <lineage>
        <taxon>Eukaryota</taxon>
        <taxon>Fungi</taxon>
        <taxon>Dikarya</taxon>
        <taxon>Ascomycota</taxon>
        <taxon>Pezizomycotina</taxon>
        <taxon>Sordariomycetes</taxon>
        <taxon>Hypocreomycetidae</taxon>
        <taxon>Glomerellales</taxon>
        <taxon>Plectosphaerellaceae</taxon>
        <taxon>Plectosphaerella</taxon>
    </lineage>
</organism>
<proteinExistence type="predicted"/>
<dbReference type="PANTHER" id="PTHR47424:SF6">
    <property type="entry name" value="PROLINE UTILIZATION TRANS-ACTIVATOR"/>
    <property type="match status" value="1"/>
</dbReference>